<name>A0A0A9BM22_ARUDO</name>
<dbReference type="EMBL" id="GBRH01233469">
    <property type="protein sequence ID" value="JAD64426.1"/>
    <property type="molecule type" value="Transcribed_RNA"/>
</dbReference>
<organism evidence="1">
    <name type="scientific">Arundo donax</name>
    <name type="common">Giant reed</name>
    <name type="synonym">Donax arundinaceus</name>
    <dbReference type="NCBI Taxonomy" id="35708"/>
    <lineage>
        <taxon>Eukaryota</taxon>
        <taxon>Viridiplantae</taxon>
        <taxon>Streptophyta</taxon>
        <taxon>Embryophyta</taxon>
        <taxon>Tracheophyta</taxon>
        <taxon>Spermatophyta</taxon>
        <taxon>Magnoliopsida</taxon>
        <taxon>Liliopsida</taxon>
        <taxon>Poales</taxon>
        <taxon>Poaceae</taxon>
        <taxon>PACMAD clade</taxon>
        <taxon>Arundinoideae</taxon>
        <taxon>Arundineae</taxon>
        <taxon>Arundo</taxon>
    </lineage>
</organism>
<protein>
    <submittedName>
        <fullName evidence="1">Uncharacterized protein</fullName>
    </submittedName>
</protein>
<evidence type="ECO:0000313" key="1">
    <source>
        <dbReference type="EMBL" id="JAD64426.1"/>
    </source>
</evidence>
<reference evidence="1" key="1">
    <citation type="submission" date="2014-09" db="EMBL/GenBank/DDBJ databases">
        <authorList>
            <person name="Magalhaes I.L.F."/>
            <person name="Oliveira U."/>
            <person name="Santos F.R."/>
            <person name="Vidigal T.H.D.A."/>
            <person name="Brescovit A.D."/>
            <person name="Santos A.J."/>
        </authorList>
    </citation>
    <scope>NUCLEOTIDE SEQUENCE</scope>
    <source>
        <tissue evidence="1">Shoot tissue taken approximately 20 cm above the soil surface</tissue>
    </source>
</reference>
<reference evidence="1" key="2">
    <citation type="journal article" date="2015" name="Data Brief">
        <title>Shoot transcriptome of the giant reed, Arundo donax.</title>
        <authorList>
            <person name="Barrero R.A."/>
            <person name="Guerrero F.D."/>
            <person name="Moolhuijzen P."/>
            <person name="Goolsby J.A."/>
            <person name="Tidwell J."/>
            <person name="Bellgard S.E."/>
            <person name="Bellgard M.I."/>
        </authorList>
    </citation>
    <scope>NUCLEOTIDE SEQUENCE</scope>
    <source>
        <tissue evidence="1">Shoot tissue taken approximately 20 cm above the soil surface</tissue>
    </source>
</reference>
<proteinExistence type="predicted"/>
<accession>A0A0A9BM22</accession>
<sequence>MLITGYIPGSELVI</sequence>